<dbReference type="Pfam" id="PF20254">
    <property type="entry name" value="DMFA2_C"/>
    <property type="match status" value="1"/>
</dbReference>
<dbReference type="RefSeq" id="WP_311652655.1">
    <property type="nucleotide sequence ID" value="NZ_JAVRIB010000006.1"/>
</dbReference>
<dbReference type="EMBL" id="JAVRIB010000006">
    <property type="protein sequence ID" value="MDT0634836.1"/>
    <property type="molecule type" value="Genomic_DNA"/>
</dbReference>
<evidence type="ECO:0000313" key="2">
    <source>
        <dbReference type="EMBL" id="MDT0634836.1"/>
    </source>
</evidence>
<protein>
    <submittedName>
        <fullName evidence="2">LamG-like jellyroll fold domain-containing protein</fullName>
    </submittedName>
</protein>
<keyword evidence="3" id="KW-1185">Reference proteome</keyword>
<dbReference type="Pfam" id="PF13385">
    <property type="entry name" value="Laminin_G_3"/>
    <property type="match status" value="1"/>
</dbReference>
<dbReference type="Gene3D" id="2.60.120.200">
    <property type="match status" value="1"/>
</dbReference>
<reference evidence="2 3" key="1">
    <citation type="submission" date="2023-09" db="EMBL/GenBank/DDBJ databases">
        <authorList>
            <person name="Rey-Velasco X."/>
        </authorList>
    </citation>
    <scope>NUCLEOTIDE SEQUENCE [LARGE SCALE GENOMIC DNA]</scope>
    <source>
        <strain evidence="2 3">W335</strain>
    </source>
</reference>
<accession>A0ABU3C0F2</accession>
<comment type="caution">
    <text evidence="2">The sequence shown here is derived from an EMBL/GenBank/DDBJ whole genome shotgun (WGS) entry which is preliminary data.</text>
</comment>
<sequence length="758" mass="82836">MIKPYITGYCDRITVRPGESLRFMASAEGVEQAKVQIVRLLHGDEHPEGPGFQEREVDADCNGRVALSYQAVQAGSFVRVADSDGRLNPTGDFTLHAFVWPTTPNKGRQAIIAKYDDATTRGYALGLDDAGRLTFWAGDGRREAAVATTKPLRARLWYFVAATYEADSRRVTLYQTPVVNAYNSLLGPALRLDDDDRAAGELSVHPAAHDGDLLLAGYETADDNLGRRVTGLYNGKIDRCGVQAGAMEGAVLDDLSGGREPPRSGVLARWDTAAGYTADGIGDIVHDVGPHALHGIGVNRPVRAMTGYNWRGKDDCFRLAPEQYGGIYFNDDAIVDCRWRPAFSWTVPKGLASGVYAARLRGGGTEDHIVFFVRPAEPSAKVAMLMPTASYLAYANEHFVLDAPEVQAITGHTLMLTDYDYLLGTHPEWGRSTYDHHNDGQGVCYTSYRRPIMGLRPKHRMAATGVPWQFPADLSIVWWLEQSGHDYDVITDEDLHRDGLAAIEPYNVVINGTHSEYYSERMLDAHEEYLAHGGRVIYTGANGYYWVVGFRDDEPWCMEVRKLDSGSRAWQAAAGEHYLATTGEKSGIWRNRGRSPQKTVGVGFASEGMDESSAYRKLPDAEDPAVSWVLDGVDGEVFGDNGLALGGAAGLELDRYDLGLGTPPGAWLLAASEGHSDNYPHVSEEVMFNFPGLGGTQDFQVRADMVLFKTRNEGAVFATGSIAFGQALPWNMGDNDCARIMQNVVDAFAADDPLPGDG</sequence>
<dbReference type="InterPro" id="IPR013320">
    <property type="entry name" value="ConA-like_dom_sf"/>
</dbReference>
<gene>
    <name evidence="2" type="ORF">RM532_07675</name>
</gene>
<name>A0ABU3C0F2_9GAMM</name>
<evidence type="ECO:0000259" key="1">
    <source>
        <dbReference type="Pfam" id="PF20254"/>
    </source>
</evidence>
<dbReference type="InterPro" id="IPR046540">
    <property type="entry name" value="DMFA2_C"/>
</dbReference>
<feature type="domain" description="N,N-dimethylformamidase beta subunit-like C-terminal" evidence="1">
    <location>
        <begin position="303"/>
        <end position="731"/>
    </location>
</feature>
<organism evidence="2 3">
    <name type="scientific">Spectribacter hydrogenoxidans</name>
    <dbReference type="NCBI Taxonomy" id="3075608"/>
    <lineage>
        <taxon>Bacteria</taxon>
        <taxon>Pseudomonadati</taxon>
        <taxon>Pseudomonadota</taxon>
        <taxon>Gammaproteobacteria</taxon>
        <taxon>Salinisphaerales</taxon>
        <taxon>Salinisphaeraceae</taxon>
        <taxon>Spectribacter</taxon>
    </lineage>
</organism>
<evidence type="ECO:0000313" key="3">
    <source>
        <dbReference type="Proteomes" id="UP001251857"/>
    </source>
</evidence>
<dbReference type="Proteomes" id="UP001251857">
    <property type="component" value="Unassembled WGS sequence"/>
</dbReference>
<proteinExistence type="predicted"/>
<dbReference type="SUPFAM" id="SSF49899">
    <property type="entry name" value="Concanavalin A-like lectins/glucanases"/>
    <property type="match status" value="1"/>
</dbReference>